<dbReference type="AlphaFoldDB" id="A0A2S4KN72"/>
<feature type="repeat" description="ANK" evidence="3">
    <location>
        <begin position="554"/>
        <end position="587"/>
    </location>
</feature>
<feature type="repeat" description="ANK" evidence="3">
    <location>
        <begin position="485"/>
        <end position="517"/>
    </location>
</feature>
<dbReference type="InterPro" id="IPR002110">
    <property type="entry name" value="Ankyrin_rpt"/>
</dbReference>
<dbReference type="PANTHER" id="PTHR24173">
    <property type="entry name" value="ANKYRIN REPEAT CONTAINING"/>
    <property type="match status" value="1"/>
</dbReference>
<sequence>MDPLGVGSAVSLGTLAVRVCSSISELRSLCHSLPGRLEAISNEVADLELVLAQISSLVRERDAPAEAEQTPLSRLLAHARGKLLDLEEIVLRLKTAYLRNKVPLLAVGVWRKEQGRLQALQDDIRTVKSSLNLMLGASNSQDVMRIRLEIQDISVVTARSSQLHVALNEKLATTLAVVDERIAKVEDMLRMQSEQLQAHQHTQVTSSICAPPPPADWPRLASPQTPVEAPRRANEVGIRVRPYTPCRRAGCRCSCHAPQRSSTPTLLNSLLGRLFVGYAGLPILSQNCDDTKCKRSRTRRISVEYWFPLSFWSTIVRMQVAFQPNMGPALQLDTLRRIPDSAQCIDLALNGDIDGLKHLFGRGLASPRDVSTTRGYSLLRWALYGKQYKACEFLIYAGADPDYGPIAVSDNSPRVKACHFLLEGGLSDTADRAMRAMTGGSDFLDDFIDDSKFTKTHKIVLGLSLQSLEHQLNEDPYEMDAQDSMGRTPLAWAAARGDQRSVVTLLSYGADPNITDVQYSGPLSNAAAQGHTVCVQLLLEAGAAVEPRLPSGTKKGSPLNVAARNTTDPLLLKRLLDFGANVDQCSTDGKTPLFQAARNDNARVAILLLEYGADINATSTTGETPLTTAITYNSHSVLCLFLERWQEYSSCPRLKGPHLLNTAALYADMETIAILSAAEHFRSRYDSQYTAGDFGATLRLRLDFSEELAAAFDDLMSIICSAPDLRQGEEGLRESGFFSCLSSRANTFEGWVVREEVQGEDDSDDSFHDAMDRV</sequence>
<dbReference type="PROSITE" id="PS50297">
    <property type="entry name" value="ANK_REP_REGION"/>
    <property type="match status" value="2"/>
</dbReference>
<dbReference type="Proteomes" id="UP000237481">
    <property type="component" value="Unassembled WGS sequence"/>
</dbReference>
<keyword evidence="5" id="KW-1185">Reference proteome</keyword>
<reference evidence="4 5" key="1">
    <citation type="submission" date="2018-01" db="EMBL/GenBank/DDBJ databases">
        <title>Harnessing the power of phylogenomics to disentangle the directionality and signatures of interkingdom host jumping in the parasitic fungal genus Tolypocladium.</title>
        <authorList>
            <person name="Quandt C.A."/>
            <person name="Patterson W."/>
            <person name="Spatafora J.W."/>
        </authorList>
    </citation>
    <scope>NUCLEOTIDE SEQUENCE [LARGE SCALE GENOMIC DNA]</scope>
    <source>
        <strain evidence="4 5">NRBC 100945</strain>
    </source>
</reference>
<evidence type="ECO:0000313" key="4">
    <source>
        <dbReference type="EMBL" id="POR31616.1"/>
    </source>
</evidence>
<evidence type="ECO:0000256" key="2">
    <source>
        <dbReference type="ARBA" id="ARBA00023043"/>
    </source>
</evidence>
<dbReference type="EMBL" id="PKSG01001022">
    <property type="protein sequence ID" value="POR31616.1"/>
    <property type="molecule type" value="Genomic_DNA"/>
</dbReference>
<dbReference type="PROSITE" id="PS50088">
    <property type="entry name" value="ANK_REPEAT"/>
    <property type="match status" value="3"/>
</dbReference>
<gene>
    <name evidence="4" type="ORF">TPAR_08169</name>
</gene>
<dbReference type="Gene3D" id="1.25.40.20">
    <property type="entry name" value="Ankyrin repeat-containing domain"/>
    <property type="match status" value="1"/>
</dbReference>
<keyword evidence="1" id="KW-0677">Repeat</keyword>
<dbReference type="OrthoDB" id="341259at2759"/>
<evidence type="ECO:0000313" key="5">
    <source>
        <dbReference type="Proteomes" id="UP000237481"/>
    </source>
</evidence>
<dbReference type="InterPro" id="IPR036770">
    <property type="entry name" value="Ankyrin_rpt-contain_sf"/>
</dbReference>
<dbReference type="SMART" id="SM00248">
    <property type="entry name" value="ANK"/>
    <property type="match status" value="6"/>
</dbReference>
<proteinExistence type="predicted"/>
<dbReference type="Pfam" id="PF12796">
    <property type="entry name" value="Ank_2"/>
    <property type="match status" value="1"/>
</dbReference>
<comment type="caution">
    <text evidence="4">The sequence shown here is derived from an EMBL/GenBank/DDBJ whole genome shotgun (WGS) entry which is preliminary data.</text>
</comment>
<evidence type="ECO:0000256" key="1">
    <source>
        <dbReference type="ARBA" id="ARBA00022737"/>
    </source>
</evidence>
<accession>A0A2S4KN72</accession>
<name>A0A2S4KN72_9HYPO</name>
<dbReference type="STRING" id="94208.A0A2S4KN72"/>
<keyword evidence="2 3" id="KW-0040">ANK repeat</keyword>
<evidence type="ECO:0000256" key="3">
    <source>
        <dbReference type="PROSITE-ProRule" id="PRU00023"/>
    </source>
</evidence>
<dbReference type="PANTHER" id="PTHR24173:SF74">
    <property type="entry name" value="ANKYRIN REPEAT DOMAIN-CONTAINING PROTEIN 16"/>
    <property type="match status" value="1"/>
</dbReference>
<feature type="repeat" description="ANK" evidence="3">
    <location>
        <begin position="588"/>
        <end position="620"/>
    </location>
</feature>
<dbReference type="Pfam" id="PF00023">
    <property type="entry name" value="Ank"/>
    <property type="match status" value="1"/>
</dbReference>
<protein>
    <submittedName>
        <fullName evidence="4">Ankyrin repeat domain-containing protein 7</fullName>
    </submittedName>
</protein>
<organism evidence="4 5">
    <name type="scientific">Tolypocladium paradoxum</name>
    <dbReference type="NCBI Taxonomy" id="94208"/>
    <lineage>
        <taxon>Eukaryota</taxon>
        <taxon>Fungi</taxon>
        <taxon>Dikarya</taxon>
        <taxon>Ascomycota</taxon>
        <taxon>Pezizomycotina</taxon>
        <taxon>Sordariomycetes</taxon>
        <taxon>Hypocreomycetidae</taxon>
        <taxon>Hypocreales</taxon>
        <taxon>Ophiocordycipitaceae</taxon>
        <taxon>Tolypocladium</taxon>
    </lineage>
</organism>
<dbReference type="SUPFAM" id="SSF48403">
    <property type="entry name" value="Ankyrin repeat"/>
    <property type="match status" value="1"/>
</dbReference>